<dbReference type="CDD" id="cd15481">
    <property type="entry name" value="SRP68-RBD"/>
    <property type="match status" value="1"/>
</dbReference>
<evidence type="ECO:0000256" key="1">
    <source>
        <dbReference type="ARBA" id="ARBA00004240"/>
    </source>
</evidence>
<comment type="similarity">
    <text evidence="4 12">Belongs to the SRP68 family.</text>
</comment>
<dbReference type="EMBL" id="JAIXMP010000022">
    <property type="protein sequence ID" value="KAI9255824.1"/>
    <property type="molecule type" value="Genomic_DNA"/>
</dbReference>
<dbReference type="PANTHER" id="PTHR12860:SF0">
    <property type="entry name" value="SIGNAL RECOGNITION PARTICLE SUBUNIT SRP68"/>
    <property type="match status" value="1"/>
</dbReference>
<evidence type="ECO:0000256" key="2">
    <source>
        <dbReference type="ARBA" id="ARBA00004496"/>
    </source>
</evidence>
<evidence type="ECO:0000256" key="7">
    <source>
        <dbReference type="ARBA" id="ARBA00022884"/>
    </source>
</evidence>
<evidence type="ECO:0000256" key="9">
    <source>
        <dbReference type="ARBA" id="ARBA00023242"/>
    </source>
</evidence>
<keyword evidence="14" id="KW-1185">Reference proteome</keyword>
<dbReference type="Pfam" id="PF16969">
    <property type="entry name" value="SRP68"/>
    <property type="match status" value="1"/>
</dbReference>
<dbReference type="InterPro" id="IPR034652">
    <property type="entry name" value="SRP68-RBD"/>
</dbReference>
<dbReference type="GO" id="GO:0005829">
    <property type="term" value="C:cytosol"/>
    <property type="evidence" value="ECO:0007669"/>
    <property type="project" value="UniProtKB-ARBA"/>
</dbReference>
<accession>A0AAD5PBI5</accession>
<evidence type="ECO:0000256" key="5">
    <source>
        <dbReference type="ARBA" id="ARBA00022490"/>
    </source>
</evidence>
<evidence type="ECO:0000256" key="8">
    <source>
        <dbReference type="ARBA" id="ARBA00023135"/>
    </source>
</evidence>
<dbReference type="FunFam" id="1.10.3450.40:FF:000001">
    <property type="entry name" value="Signal recognition particle subunit SRP68"/>
    <property type="match status" value="1"/>
</dbReference>
<keyword evidence="10 12" id="KW-0687">Ribonucleoprotein</keyword>
<gene>
    <name evidence="13" type="ORF">BDA99DRAFT_151260</name>
</gene>
<dbReference type="GO" id="GO:0005786">
    <property type="term" value="C:signal recognition particle, endoplasmic reticulum targeting"/>
    <property type="evidence" value="ECO:0007669"/>
    <property type="project" value="UniProtKB-KW"/>
</dbReference>
<comment type="function">
    <text evidence="12">Component of the signal recognition particle (SRP) complex, a ribonucleoprotein complex that mediates the cotranslational targeting of secretory and membrane proteins to the endoplasmic reticulum (ER). The SRP complex interacts with the signal sequence in nascent secretory and membrane proteins and directs them to the membrane of the ER.</text>
</comment>
<dbReference type="InterPro" id="IPR026258">
    <property type="entry name" value="SRP68"/>
</dbReference>
<reference evidence="13" key="1">
    <citation type="journal article" date="2022" name="IScience">
        <title>Evolution of zygomycete secretomes and the origins of terrestrial fungal ecologies.</title>
        <authorList>
            <person name="Chang Y."/>
            <person name="Wang Y."/>
            <person name="Mondo S."/>
            <person name="Ahrendt S."/>
            <person name="Andreopoulos W."/>
            <person name="Barry K."/>
            <person name="Beard J."/>
            <person name="Benny G.L."/>
            <person name="Blankenship S."/>
            <person name="Bonito G."/>
            <person name="Cuomo C."/>
            <person name="Desiro A."/>
            <person name="Gervers K.A."/>
            <person name="Hundley H."/>
            <person name="Kuo A."/>
            <person name="LaButti K."/>
            <person name="Lang B.F."/>
            <person name="Lipzen A."/>
            <person name="O'Donnell K."/>
            <person name="Pangilinan J."/>
            <person name="Reynolds N."/>
            <person name="Sandor L."/>
            <person name="Smith M.E."/>
            <person name="Tsang A."/>
            <person name="Grigoriev I.V."/>
            <person name="Stajich J.E."/>
            <person name="Spatafora J.W."/>
        </authorList>
    </citation>
    <scope>NUCLEOTIDE SEQUENCE</scope>
    <source>
        <strain evidence="13">RSA 2281</strain>
    </source>
</reference>
<dbReference type="GO" id="GO:0030942">
    <property type="term" value="F:endoplasmic reticulum signal peptide binding"/>
    <property type="evidence" value="ECO:0007669"/>
    <property type="project" value="InterPro"/>
</dbReference>
<dbReference type="GO" id="GO:0006614">
    <property type="term" value="P:SRP-dependent cotranslational protein targeting to membrane"/>
    <property type="evidence" value="ECO:0007669"/>
    <property type="project" value="InterPro"/>
</dbReference>
<evidence type="ECO:0000313" key="13">
    <source>
        <dbReference type="EMBL" id="KAI9255824.1"/>
    </source>
</evidence>
<evidence type="ECO:0000256" key="12">
    <source>
        <dbReference type="PIRNR" id="PIRNR038995"/>
    </source>
</evidence>
<proteinExistence type="inferred from homology"/>
<dbReference type="GO" id="GO:0005730">
    <property type="term" value="C:nucleolus"/>
    <property type="evidence" value="ECO:0007669"/>
    <property type="project" value="UniProtKB-SubCell"/>
</dbReference>
<evidence type="ECO:0000256" key="3">
    <source>
        <dbReference type="ARBA" id="ARBA00004604"/>
    </source>
</evidence>
<name>A0AAD5PBI5_9FUNG</name>
<keyword evidence="8 12" id="KW-0733">Signal recognition particle</keyword>
<keyword evidence="7 12" id="KW-0694">RNA-binding</keyword>
<dbReference type="AlphaFoldDB" id="A0AAD5PBI5"/>
<keyword evidence="9" id="KW-0539">Nucleus</keyword>
<evidence type="ECO:0000256" key="6">
    <source>
        <dbReference type="ARBA" id="ARBA00022824"/>
    </source>
</evidence>
<protein>
    <recommendedName>
        <fullName evidence="11 12">Signal recognition particle subunit SRP68</fullName>
        <shortName evidence="12">SRP68</shortName>
    </recommendedName>
</protein>
<dbReference type="PIRSF" id="PIRSF038995">
    <property type="entry name" value="SRP68"/>
    <property type="match status" value="1"/>
</dbReference>
<dbReference type="GO" id="GO:0005783">
    <property type="term" value="C:endoplasmic reticulum"/>
    <property type="evidence" value="ECO:0007669"/>
    <property type="project" value="UniProtKB-SubCell"/>
</dbReference>
<comment type="caution">
    <text evidence="13">The sequence shown here is derived from an EMBL/GenBank/DDBJ whole genome shotgun (WGS) entry which is preliminary data.</text>
</comment>
<sequence>MDVDTPAIKLDVLELVNDSRMTYGLRHQDFQRYRKHCTHRVQRLRQILHLTKPNNKKTNQQKELPEKITDARYLHLFVFEVERAWAYAMDLNQELSADSRKRHHTRKKLKRATHHAEALYQLCEQQDVEDRSKLEVKAYAAAMRGHLYFELQQWQNALNQFVAARTIYEHFASLSTTTQHEALCYSAIDDIDPSIRICAYNLRLNETSMANNVDELVKSLKKSDAAGENITSLEQQLSKISEQGAQSHAESLSEVNWRSRQATIKSDKVAKGISKAQETTKSTQLDGTDDAAISFDRVLASWADAEKLVKKALKEDKEATAKVASSKSAKSTEELQFIQSYVSYNLYAHSIQRNVQLVTQGDNNTQRKPQENVRLHDDILKHLESIRELLTLEEQDGQLDWELNVLTHYYRACRCLHVAESYASLNRIPEAVALYRLAQTYIAQAKQLLHQGEGFANDSVLTVSENDLVTLEQALRNKAWKTQASWYLKHGGSTAEHDLQAQMEQLNLDDMKIPLLEQLDVYPSTLSAEAPNLVEFPPRIEPAVGKPFFFDLAANHIQYPDALSEHSDKPSGLFSKFFGFGGK</sequence>
<dbReference type="Gene3D" id="1.10.3450.40">
    <property type="entry name" value="Signal recognition particle, SRP68 subunit, RNA-binding domain"/>
    <property type="match status" value="1"/>
</dbReference>
<keyword evidence="6" id="KW-0256">Endoplasmic reticulum</keyword>
<dbReference type="GO" id="GO:0005047">
    <property type="term" value="F:signal recognition particle binding"/>
    <property type="evidence" value="ECO:0007669"/>
    <property type="project" value="InterPro"/>
</dbReference>
<dbReference type="PANTHER" id="PTHR12860">
    <property type="entry name" value="SIGNAL RECOGNITION PARTICLE 68 KDA PROTEIN"/>
    <property type="match status" value="1"/>
</dbReference>
<keyword evidence="5 12" id="KW-0963">Cytoplasm</keyword>
<dbReference type="Proteomes" id="UP001209540">
    <property type="component" value="Unassembled WGS sequence"/>
</dbReference>
<evidence type="ECO:0000256" key="10">
    <source>
        <dbReference type="ARBA" id="ARBA00023274"/>
    </source>
</evidence>
<dbReference type="InterPro" id="IPR038253">
    <property type="entry name" value="SRP68_N_sf"/>
</dbReference>
<dbReference type="GO" id="GO:0008312">
    <property type="term" value="F:7S RNA binding"/>
    <property type="evidence" value="ECO:0007669"/>
    <property type="project" value="InterPro"/>
</dbReference>
<evidence type="ECO:0000256" key="11">
    <source>
        <dbReference type="ARBA" id="ARBA00029498"/>
    </source>
</evidence>
<comment type="subcellular location">
    <subcellularLocation>
        <location evidence="2 12">Cytoplasm</location>
    </subcellularLocation>
    <subcellularLocation>
        <location evidence="1">Endoplasmic reticulum</location>
    </subcellularLocation>
    <subcellularLocation>
        <location evidence="3">Nucleus</location>
        <location evidence="3">Nucleolus</location>
    </subcellularLocation>
</comment>
<reference evidence="13" key="2">
    <citation type="submission" date="2023-02" db="EMBL/GenBank/DDBJ databases">
        <authorList>
            <consortium name="DOE Joint Genome Institute"/>
            <person name="Mondo S.J."/>
            <person name="Chang Y."/>
            <person name="Wang Y."/>
            <person name="Ahrendt S."/>
            <person name="Andreopoulos W."/>
            <person name="Barry K."/>
            <person name="Beard J."/>
            <person name="Benny G.L."/>
            <person name="Blankenship S."/>
            <person name="Bonito G."/>
            <person name="Cuomo C."/>
            <person name="Desiro A."/>
            <person name="Gervers K.A."/>
            <person name="Hundley H."/>
            <person name="Kuo A."/>
            <person name="LaButti K."/>
            <person name="Lang B.F."/>
            <person name="Lipzen A."/>
            <person name="O'Donnell K."/>
            <person name="Pangilinan J."/>
            <person name="Reynolds N."/>
            <person name="Sandor L."/>
            <person name="Smith M.W."/>
            <person name="Tsang A."/>
            <person name="Grigoriev I.V."/>
            <person name="Stajich J.E."/>
            <person name="Spatafora J.W."/>
        </authorList>
    </citation>
    <scope>NUCLEOTIDE SEQUENCE</scope>
    <source>
        <strain evidence="13">RSA 2281</strain>
    </source>
</reference>
<evidence type="ECO:0000313" key="14">
    <source>
        <dbReference type="Proteomes" id="UP001209540"/>
    </source>
</evidence>
<organism evidence="13 14">
    <name type="scientific">Phascolomyces articulosus</name>
    <dbReference type="NCBI Taxonomy" id="60185"/>
    <lineage>
        <taxon>Eukaryota</taxon>
        <taxon>Fungi</taxon>
        <taxon>Fungi incertae sedis</taxon>
        <taxon>Mucoromycota</taxon>
        <taxon>Mucoromycotina</taxon>
        <taxon>Mucoromycetes</taxon>
        <taxon>Mucorales</taxon>
        <taxon>Lichtheimiaceae</taxon>
        <taxon>Phascolomyces</taxon>
    </lineage>
</organism>
<evidence type="ECO:0000256" key="4">
    <source>
        <dbReference type="ARBA" id="ARBA00009352"/>
    </source>
</evidence>